<proteinExistence type="predicted"/>
<sequence>MRKEPMPGPNKYRDERGRLVNAKGGPLDCPFGNPLCEYGMRGGAGWECWYYHPQSSQLVKDRQFWADYVGENLFAGGRQRRDGEE</sequence>
<organism evidence="1 2">
    <name type="scientific">Aldrovandia affinis</name>
    <dbReference type="NCBI Taxonomy" id="143900"/>
    <lineage>
        <taxon>Eukaryota</taxon>
        <taxon>Metazoa</taxon>
        <taxon>Chordata</taxon>
        <taxon>Craniata</taxon>
        <taxon>Vertebrata</taxon>
        <taxon>Euteleostomi</taxon>
        <taxon>Actinopterygii</taxon>
        <taxon>Neopterygii</taxon>
        <taxon>Teleostei</taxon>
        <taxon>Notacanthiformes</taxon>
        <taxon>Halosauridae</taxon>
        <taxon>Aldrovandia</taxon>
    </lineage>
</organism>
<gene>
    <name evidence="1" type="ORF">AAFF_G00345500</name>
</gene>
<reference evidence="1" key="1">
    <citation type="journal article" date="2023" name="Science">
        <title>Genome structures resolve the early diversification of teleost fishes.</title>
        <authorList>
            <person name="Parey E."/>
            <person name="Louis A."/>
            <person name="Montfort J."/>
            <person name="Bouchez O."/>
            <person name="Roques C."/>
            <person name="Iampietro C."/>
            <person name="Lluch J."/>
            <person name="Castinel A."/>
            <person name="Donnadieu C."/>
            <person name="Desvignes T."/>
            <person name="Floi Bucao C."/>
            <person name="Jouanno E."/>
            <person name="Wen M."/>
            <person name="Mejri S."/>
            <person name="Dirks R."/>
            <person name="Jansen H."/>
            <person name="Henkel C."/>
            <person name="Chen W.J."/>
            <person name="Zahm M."/>
            <person name="Cabau C."/>
            <person name="Klopp C."/>
            <person name="Thompson A.W."/>
            <person name="Robinson-Rechavi M."/>
            <person name="Braasch I."/>
            <person name="Lecointre G."/>
            <person name="Bobe J."/>
            <person name="Postlethwait J.H."/>
            <person name="Berthelot C."/>
            <person name="Roest Crollius H."/>
            <person name="Guiguen Y."/>
        </authorList>
    </citation>
    <scope>NUCLEOTIDE SEQUENCE</scope>
    <source>
        <strain evidence="1">NC1722</strain>
    </source>
</reference>
<dbReference type="Proteomes" id="UP001221898">
    <property type="component" value="Unassembled WGS sequence"/>
</dbReference>
<dbReference type="EMBL" id="JAINUG010000558">
    <property type="protein sequence ID" value="KAJ8366668.1"/>
    <property type="molecule type" value="Genomic_DNA"/>
</dbReference>
<comment type="caution">
    <text evidence="1">The sequence shown here is derived from an EMBL/GenBank/DDBJ whole genome shotgun (WGS) entry which is preliminary data.</text>
</comment>
<protein>
    <submittedName>
        <fullName evidence="1">Uncharacterized protein</fullName>
    </submittedName>
</protein>
<accession>A0AAD7W044</accession>
<name>A0AAD7W044_9TELE</name>
<evidence type="ECO:0000313" key="2">
    <source>
        <dbReference type="Proteomes" id="UP001221898"/>
    </source>
</evidence>
<evidence type="ECO:0000313" key="1">
    <source>
        <dbReference type="EMBL" id="KAJ8366668.1"/>
    </source>
</evidence>
<dbReference type="AlphaFoldDB" id="A0AAD7W044"/>
<keyword evidence="2" id="KW-1185">Reference proteome</keyword>